<dbReference type="STRING" id="1346330.M472_12945"/>
<dbReference type="PANTHER" id="PTHR30273:SF2">
    <property type="entry name" value="PROTEIN FECR"/>
    <property type="match status" value="1"/>
</dbReference>
<name>U2HWN4_9SPHI</name>
<proteinExistence type="predicted"/>
<protein>
    <recommendedName>
        <fullName evidence="6">FecR protein domain-containing protein</fullName>
    </recommendedName>
</protein>
<dbReference type="EMBL" id="ATDL01000014">
    <property type="protein sequence ID" value="ERJ59680.1"/>
    <property type="molecule type" value="Genomic_DNA"/>
</dbReference>
<feature type="transmembrane region" description="Helical" evidence="1">
    <location>
        <begin position="73"/>
        <end position="94"/>
    </location>
</feature>
<dbReference type="Pfam" id="PF16344">
    <property type="entry name" value="FecR_C"/>
    <property type="match status" value="1"/>
</dbReference>
<dbReference type="RefSeq" id="WP_021070013.1">
    <property type="nucleotide sequence ID" value="NZ_ATDL01000014.1"/>
</dbReference>
<dbReference type="Pfam" id="PF04773">
    <property type="entry name" value="FecR"/>
    <property type="match status" value="1"/>
</dbReference>
<dbReference type="InterPro" id="IPR006860">
    <property type="entry name" value="FecR"/>
</dbReference>
<evidence type="ECO:0000259" key="3">
    <source>
        <dbReference type="Pfam" id="PF16344"/>
    </source>
</evidence>
<keyword evidence="1" id="KW-0812">Transmembrane</keyword>
<reference evidence="4 5" key="1">
    <citation type="journal article" date="2013" name="Genome Announc.">
        <title>The Draft Genome Sequence of Sphingomonas paucimobilis Strain HER1398 (Proteobacteria), Host to the Giant PAU Phage, Indicates That It Is a Member of the Genus Sphingobacterium (Bacteroidetes).</title>
        <authorList>
            <person name="White R.A.III."/>
            <person name="Suttle C.A."/>
        </authorList>
    </citation>
    <scope>NUCLEOTIDE SEQUENCE [LARGE SCALE GENOMIC DNA]</scope>
    <source>
        <strain evidence="4 5">HER1398</strain>
    </source>
</reference>
<dbReference type="PATRIC" id="fig|1346330.5.peg.1841"/>
<evidence type="ECO:0008006" key="6">
    <source>
        <dbReference type="Google" id="ProtNLM"/>
    </source>
</evidence>
<dbReference type="eggNOG" id="COG3712">
    <property type="taxonomic scope" value="Bacteria"/>
</dbReference>
<keyword evidence="1" id="KW-0472">Membrane</keyword>
<dbReference type="Gene3D" id="3.55.50.30">
    <property type="match status" value="1"/>
</dbReference>
<feature type="domain" description="Protein FecR C-terminal" evidence="3">
    <location>
        <begin position="310"/>
        <end position="379"/>
    </location>
</feature>
<dbReference type="InterPro" id="IPR032508">
    <property type="entry name" value="FecR_C"/>
</dbReference>
<keyword evidence="1" id="KW-1133">Transmembrane helix</keyword>
<dbReference type="OrthoDB" id="1099963at2"/>
<dbReference type="PANTHER" id="PTHR30273">
    <property type="entry name" value="PERIPLASMIC SIGNAL SENSOR AND SIGMA FACTOR ACTIVATOR FECR-RELATED"/>
    <property type="match status" value="1"/>
</dbReference>
<dbReference type="Proteomes" id="UP000016584">
    <property type="component" value="Unassembled WGS sequence"/>
</dbReference>
<dbReference type="Gene3D" id="2.60.120.1440">
    <property type="match status" value="1"/>
</dbReference>
<gene>
    <name evidence="4" type="ORF">M472_12945</name>
</gene>
<evidence type="ECO:0000259" key="2">
    <source>
        <dbReference type="Pfam" id="PF04773"/>
    </source>
</evidence>
<organism evidence="4 5">
    <name type="scientific">Sphingobacterium paucimobilis HER1398</name>
    <dbReference type="NCBI Taxonomy" id="1346330"/>
    <lineage>
        <taxon>Bacteria</taxon>
        <taxon>Pseudomonadati</taxon>
        <taxon>Bacteroidota</taxon>
        <taxon>Sphingobacteriia</taxon>
        <taxon>Sphingobacteriales</taxon>
        <taxon>Sphingobacteriaceae</taxon>
        <taxon>Sphingobacterium</taxon>
    </lineage>
</organism>
<dbReference type="PIRSF" id="PIRSF018266">
    <property type="entry name" value="FecR"/>
    <property type="match status" value="1"/>
</dbReference>
<dbReference type="InterPro" id="IPR012373">
    <property type="entry name" value="Ferrdict_sens_TM"/>
</dbReference>
<keyword evidence="5" id="KW-1185">Reference proteome</keyword>
<evidence type="ECO:0000313" key="5">
    <source>
        <dbReference type="Proteomes" id="UP000016584"/>
    </source>
</evidence>
<comment type="caution">
    <text evidence="4">The sequence shown here is derived from an EMBL/GenBank/DDBJ whole genome shotgun (WGS) entry which is preliminary data.</text>
</comment>
<feature type="domain" description="FecR protein" evidence="2">
    <location>
        <begin position="178"/>
        <end position="268"/>
    </location>
</feature>
<evidence type="ECO:0000313" key="4">
    <source>
        <dbReference type="EMBL" id="ERJ59680.1"/>
    </source>
</evidence>
<dbReference type="AlphaFoldDB" id="U2HWN4"/>
<evidence type="ECO:0000256" key="1">
    <source>
        <dbReference type="SAM" id="Phobius"/>
    </source>
</evidence>
<accession>U2HWN4</accession>
<sequence>MTIEEAKSLLERYVKEQCSPQEKRMVEGWIDKQIGSQSFIWSSEEQALLAKARIKKQLERQISVPVKKNRLVLLRWGGGFAAAVLLVFFAIWSIRSYEPKYGQLEVAVGISKVVQPGLYSATLTMGDGSVIDLDASDSGLLLDNSVVQVNKLNDGQLVYKRNSNSSLAKVDTNEVAVPIGGNYKITLPDGTKVWLNAASKLKYPILFTTNTRMVHLEGEAYFEVSKNVKQPFVVRAGDTETLVTGTSFNLSAYKEDRRIVTTLVEGEVHVSKGSERFKLSPGQQSISTPDTKLTKREADIDAVLGWKSGYFVFDDQEIETVFRDIARWYDVDIYVDRKEIVGKRIGGAFSKKRDIEELLHYLEKLKVLSFKKEGRRITVMI</sequence>
<dbReference type="GO" id="GO:0016989">
    <property type="term" value="F:sigma factor antagonist activity"/>
    <property type="evidence" value="ECO:0007669"/>
    <property type="project" value="TreeGrafter"/>
</dbReference>